<sequence length="294" mass="33724">MNATGLPLLAYPPLPLIASSQRQETRPWNPRNPIPSLSSHFHHHHTRCRRWDSNAETFRNQNFNFSSQYDDDDDDDEEDNGFRRNRGPWWSDDLSSELGSGFGALEEFIDSVWIFKVFRSFGWMLPFIITSILLATGPKAFLMALALPLGQSALSLAIEKLWGRTQSNPKRKAKTKKKPRTRTAGNVELEQEEEERQGTQKRKMGYQSWVAANDISADKNNQDEPGFGGWDELDRRREFDNRFGNRSARAAAKSRRTPLEKGKLSKRVGRGEMPLLLRLLIAVFPFLGSWTKML</sequence>
<dbReference type="PANTHER" id="PTHR35719:SF2">
    <property type="entry name" value="ABC TRANSMEMBRANE TYPE-1 DOMAIN-CONTAINING PROTEIN"/>
    <property type="match status" value="1"/>
</dbReference>
<organism evidence="2">
    <name type="scientific">Davidia involucrata</name>
    <name type="common">Dove tree</name>
    <dbReference type="NCBI Taxonomy" id="16924"/>
    <lineage>
        <taxon>Eukaryota</taxon>
        <taxon>Viridiplantae</taxon>
        <taxon>Streptophyta</taxon>
        <taxon>Embryophyta</taxon>
        <taxon>Tracheophyta</taxon>
        <taxon>Spermatophyta</taxon>
        <taxon>Magnoliopsida</taxon>
        <taxon>eudicotyledons</taxon>
        <taxon>Gunneridae</taxon>
        <taxon>Pentapetalae</taxon>
        <taxon>asterids</taxon>
        <taxon>Cornales</taxon>
        <taxon>Nyssaceae</taxon>
        <taxon>Davidia</taxon>
    </lineage>
</organism>
<feature type="region of interest" description="Disordered" evidence="1">
    <location>
        <begin position="64"/>
        <end position="86"/>
    </location>
</feature>
<dbReference type="EMBL" id="GHES01039949">
    <property type="protein sequence ID" value="MPA70508.1"/>
    <property type="molecule type" value="Transcribed_RNA"/>
</dbReference>
<proteinExistence type="predicted"/>
<feature type="compositionally biased region" description="Basic residues" evidence="1">
    <location>
        <begin position="169"/>
        <end position="181"/>
    </location>
</feature>
<evidence type="ECO:0000313" key="2">
    <source>
        <dbReference type="EMBL" id="MPA70508.1"/>
    </source>
</evidence>
<protein>
    <submittedName>
        <fullName evidence="2">Uncharacterized protein</fullName>
    </submittedName>
</protein>
<dbReference type="PANTHER" id="PTHR35719">
    <property type="entry name" value="OS01G0680600 PROTEIN"/>
    <property type="match status" value="1"/>
</dbReference>
<feature type="compositionally biased region" description="Acidic residues" evidence="1">
    <location>
        <begin position="69"/>
        <end position="79"/>
    </location>
</feature>
<name>A0A5B7BQ76_DAVIN</name>
<accession>A0A5B7BQ76</accession>
<reference evidence="2" key="1">
    <citation type="submission" date="2019-08" db="EMBL/GenBank/DDBJ databases">
        <title>Reference gene set and small RNA set construction with multiple tissues from Davidia involucrata Baill.</title>
        <authorList>
            <person name="Yang H."/>
            <person name="Zhou C."/>
            <person name="Li G."/>
            <person name="Wang J."/>
            <person name="Gao P."/>
            <person name="Wang M."/>
            <person name="Wang R."/>
            <person name="Zhao Y."/>
        </authorList>
    </citation>
    <scope>NUCLEOTIDE SEQUENCE</scope>
    <source>
        <tissue evidence="2">Mixed with DoveR01_LX</tissue>
    </source>
</reference>
<gene>
    <name evidence="2" type="ORF">Din_039949</name>
</gene>
<dbReference type="AlphaFoldDB" id="A0A5B7BQ76"/>
<feature type="region of interest" description="Disordered" evidence="1">
    <location>
        <begin position="167"/>
        <end position="203"/>
    </location>
</feature>
<feature type="region of interest" description="Disordered" evidence="1">
    <location>
        <begin position="244"/>
        <end position="264"/>
    </location>
</feature>
<evidence type="ECO:0000256" key="1">
    <source>
        <dbReference type="SAM" id="MobiDB-lite"/>
    </source>
</evidence>